<dbReference type="EMBL" id="NAJN01001848">
    <property type="protein sequence ID" value="TKA60901.1"/>
    <property type="molecule type" value="Genomic_DNA"/>
</dbReference>
<dbReference type="Gene3D" id="3.80.10.10">
    <property type="entry name" value="Ribonuclease Inhibitor"/>
    <property type="match status" value="1"/>
</dbReference>
<dbReference type="STRING" id="331657.A0A4U0WE26"/>
<feature type="compositionally biased region" description="Basic and acidic residues" evidence="1">
    <location>
        <begin position="282"/>
        <end position="307"/>
    </location>
</feature>
<dbReference type="OrthoDB" id="8436363at2759"/>
<evidence type="ECO:0000313" key="2">
    <source>
        <dbReference type="EMBL" id="TKA60901.1"/>
    </source>
</evidence>
<organism evidence="2 3">
    <name type="scientific">Cryomyces minteri</name>
    <dbReference type="NCBI Taxonomy" id="331657"/>
    <lineage>
        <taxon>Eukaryota</taxon>
        <taxon>Fungi</taxon>
        <taxon>Dikarya</taxon>
        <taxon>Ascomycota</taxon>
        <taxon>Pezizomycotina</taxon>
        <taxon>Dothideomycetes</taxon>
        <taxon>Dothideomycetes incertae sedis</taxon>
        <taxon>Cryomyces</taxon>
    </lineage>
</organism>
<feature type="compositionally biased region" description="Polar residues" evidence="1">
    <location>
        <begin position="107"/>
        <end position="121"/>
    </location>
</feature>
<feature type="compositionally biased region" description="Low complexity" evidence="1">
    <location>
        <begin position="66"/>
        <end position="75"/>
    </location>
</feature>
<evidence type="ECO:0000313" key="3">
    <source>
        <dbReference type="Proteomes" id="UP000308768"/>
    </source>
</evidence>
<sequence>MENVHGVDVSWLHQPNREHHHRTHAPSSPGLTRDIRPPTSSHGGLPQSQPEEPKVDEEPPPPPPAVAAAPKTVAHVPPPSTPSPNNPPKTSRRPGLLSRTSSERVNGDSPKSSLRRSSWMASISSKFSSQPPQSPVPSSLASSSTPQSKAAQASVTPAVVPDGTSANTTPPKSSQKEEVEELEPYVPQKPKEMNTSFFSSLTRRLSSNAQTPGGGKVVSNGEMCPRRVMNIDSNRERCLLPELDQAKLRRVSFCVDVEIAGGPRYKEEQDDCEKKRKNKDKKLKEKGEGEALKHPQAATEEKEREGVVRATGENVTDQDLPSPEENIEEEKKDSSKKKEKKQRSEAERKERKEKKRRKAEENGSVPLEFTRESDESSSQAPTPAGASSPKAQDKPTTDPVRIYRRCCQLRETPILKRVTEQLAAPVSFALAEPGVVGCLDLTGSRLQQADFVTLSDWLAIVPVKKLLLEDADLTDECLRVVLAGLLAAKAPERSKRPGRSINGNVPKASERSGVVEKVTLKNNPRVTRDGWKHISLFLYMCRSLKAMDVSMIPFPQTLPPSGASATSTTPTRTADSKANPLDAAEIFFKALSERLGGSHLEELMMAECGLSAQQVRKVVDGAIICGITRLGLAGNHLDDEGLQHVVHYIQSGVCHGLDLGGNDLRGKLGMLADALHEKSPFWAVSLAGCNLDAASLRPLLPALTSLENFRFIDLSHNRDLFSETPSALALLRSYIPQLKALRRLHLKNVAMSPKQAIALAEVLPEGPSLGHLNLLENPQLAALASATDESGQEEACALYASLMAATRVSNSIVCIDIEVPNADNSEVVKALAKQVVAYCLRNMERWTLRETAQAADAAAALAEPHGGEKQVTVPDVLLHLVGHVEDDPQVHDEYDPAPDDDYIVGGTGVVRALQYCLGEKASDLGRGSHNASGTATPTRIKDPELGRAKAKDMSKNLLGSARKIRGRLQPAILREARAGDELALRRLVFLDQTLQGMIERFEDEYPECRLAAPAPSQPTVDTLDFSDAGSISALSRSSSPSIDGVASSVGTLGSATDATSLAADDDADEEARPNVHRHSSDVSLASRALSLEEAQMHRFGARVRREILPPQTLDYLHGTTGTEPPEPQHLSALREKLEALGGEEIRDKIAQDGWEATVEKIGANAEELRGLARQNPEEFKAFRESQLAAQANMRISEGEKAEE</sequence>
<keyword evidence="3" id="KW-1185">Reference proteome</keyword>
<dbReference type="InterPro" id="IPR032675">
    <property type="entry name" value="LRR_dom_sf"/>
</dbReference>
<dbReference type="Proteomes" id="UP000308768">
    <property type="component" value="Unassembled WGS sequence"/>
</dbReference>
<dbReference type="SUPFAM" id="SSF52047">
    <property type="entry name" value="RNI-like"/>
    <property type="match status" value="1"/>
</dbReference>
<name>A0A4U0WE26_9PEZI</name>
<evidence type="ECO:0000256" key="1">
    <source>
        <dbReference type="SAM" id="MobiDB-lite"/>
    </source>
</evidence>
<feature type="compositionally biased region" description="Low complexity" evidence="1">
    <location>
        <begin position="122"/>
        <end position="148"/>
    </location>
</feature>
<dbReference type="PANTHER" id="PTHR48125:SF10">
    <property type="entry name" value="OS12G0136300 PROTEIN"/>
    <property type="match status" value="1"/>
</dbReference>
<dbReference type="PANTHER" id="PTHR48125">
    <property type="entry name" value="LP07818P1"/>
    <property type="match status" value="1"/>
</dbReference>
<feature type="compositionally biased region" description="Polar residues" evidence="1">
    <location>
        <begin position="38"/>
        <end position="49"/>
    </location>
</feature>
<evidence type="ECO:0008006" key="4">
    <source>
        <dbReference type="Google" id="ProtNLM"/>
    </source>
</evidence>
<reference evidence="2 3" key="1">
    <citation type="submission" date="2017-03" db="EMBL/GenBank/DDBJ databases">
        <title>Genomes of endolithic fungi from Antarctica.</title>
        <authorList>
            <person name="Coleine C."/>
            <person name="Masonjones S."/>
            <person name="Stajich J.E."/>
        </authorList>
    </citation>
    <scope>NUCLEOTIDE SEQUENCE [LARGE SCALE GENOMIC DNA]</scope>
    <source>
        <strain evidence="2 3">CCFEE 5187</strain>
    </source>
</reference>
<feature type="compositionally biased region" description="Pro residues" evidence="1">
    <location>
        <begin position="76"/>
        <end position="87"/>
    </location>
</feature>
<comment type="caution">
    <text evidence="2">The sequence shown here is derived from an EMBL/GenBank/DDBJ whole genome shotgun (WGS) entry which is preliminary data.</text>
</comment>
<accession>A0A4U0WE26</accession>
<protein>
    <recommendedName>
        <fullName evidence="4">RNI-like protein</fullName>
    </recommendedName>
</protein>
<dbReference type="AlphaFoldDB" id="A0A4U0WE26"/>
<feature type="region of interest" description="Disordered" evidence="1">
    <location>
        <begin position="1"/>
        <end position="193"/>
    </location>
</feature>
<feature type="region of interest" description="Disordered" evidence="1">
    <location>
        <begin position="264"/>
        <end position="399"/>
    </location>
</feature>
<gene>
    <name evidence="2" type="ORF">B0A49_11418</name>
</gene>
<feature type="compositionally biased region" description="Polar residues" evidence="1">
    <location>
        <begin position="164"/>
        <end position="173"/>
    </location>
</feature>
<proteinExistence type="predicted"/>